<feature type="transmembrane region" description="Helical" evidence="1">
    <location>
        <begin position="118"/>
        <end position="140"/>
    </location>
</feature>
<feature type="transmembrane region" description="Helical" evidence="1">
    <location>
        <begin position="89"/>
        <end position="106"/>
    </location>
</feature>
<keyword evidence="3" id="KW-1185">Reference proteome</keyword>
<organism evidence="2 3">
    <name type="scientific">Aeromicrobium ginsengisoli</name>
    <dbReference type="NCBI Taxonomy" id="363867"/>
    <lineage>
        <taxon>Bacteria</taxon>
        <taxon>Bacillati</taxon>
        <taxon>Actinomycetota</taxon>
        <taxon>Actinomycetes</taxon>
        <taxon>Propionibacteriales</taxon>
        <taxon>Nocardioidaceae</taxon>
        <taxon>Aeromicrobium</taxon>
    </lineage>
</organism>
<dbReference type="OrthoDB" id="5065100at2"/>
<feature type="transmembrane region" description="Helical" evidence="1">
    <location>
        <begin position="161"/>
        <end position="182"/>
    </location>
</feature>
<sequence length="185" mass="19478">MSETPTAVPVRRLGLLLVSVVILALTLTWAFLSMRAVMEVGGSCADGGPYVSAQPCPGGAGFIGIAIPVMILATFVGSFVAISLSAPNLLVPMWTFLFGSLGWNFLEYAITWPGGVDPGWLICGIVFELMALPGLVVIVMSRGAMWTSGKGASSKPDDSGLWWGIYLALGTIGAALGAWSFYSWR</sequence>
<gene>
    <name evidence="2" type="ORF">ESP70_008195</name>
</gene>
<feature type="transmembrane region" description="Helical" evidence="1">
    <location>
        <begin position="12"/>
        <end position="32"/>
    </location>
</feature>
<proteinExistence type="predicted"/>
<accession>A0A5M4FDN9</accession>
<keyword evidence="1" id="KW-0812">Transmembrane</keyword>
<comment type="caution">
    <text evidence="2">The sequence shown here is derived from an EMBL/GenBank/DDBJ whole genome shotgun (WGS) entry which is preliminary data.</text>
</comment>
<keyword evidence="1" id="KW-1133">Transmembrane helix</keyword>
<evidence type="ECO:0000313" key="3">
    <source>
        <dbReference type="Proteomes" id="UP000380867"/>
    </source>
</evidence>
<protein>
    <submittedName>
        <fullName evidence="2">Uncharacterized protein</fullName>
    </submittedName>
</protein>
<name>A0A5M4FDN9_9ACTN</name>
<dbReference type="Proteomes" id="UP000380867">
    <property type="component" value="Unassembled WGS sequence"/>
</dbReference>
<evidence type="ECO:0000256" key="1">
    <source>
        <dbReference type="SAM" id="Phobius"/>
    </source>
</evidence>
<dbReference type="RefSeq" id="WP_149688815.1">
    <property type="nucleotide sequence ID" value="NZ_SDPQ02000002.1"/>
</dbReference>
<evidence type="ECO:0000313" key="2">
    <source>
        <dbReference type="EMBL" id="KAA1397359.1"/>
    </source>
</evidence>
<dbReference type="EMBL" id="SDPQ02000002">
    <property type="protein sequence ID" value="KAA1397359.1"/>
    <property type="molecule type" value="Genomic_DNA"/>
</dbReference>
<dbReference type="AlphaFoldDB" id="A0A5M4FDN9"/>
<reference evidence="2" key="1">
    <citation type="submission" date="2019-09" db="EMBL/GenBank/DDBJ databases">
        <authorList>
            <person name="Li J."/>
        </authorList>
    </citation>
    <scope>NUCLEOTIDE SEQUENCE [LARGE SCALE GENOMIC DNA]</scope>
    <source>
        <strain evidence="2">JCM 14732</strain>
    </source>
</reference>
<keyword evidence="1" id="KW-0472">Membrane</keyword>
<feature type="transmembrane region" description="Helical" evidence="1">
    <location>
        <begin position="60"/>
        <end position="82"/>
    </location>
</feature>